<dbReference type="Proteomes" id="UP000177281">
    <property type="component" value="Unassembled WGS sequence"/>
</dbReference>
<comment type="caution">
    <text evidence="1">The sequence shown here is derived from an EMBL/GenBank/DDBJ whole genome shotgun (WGS) entry which is preliminary data.</text>
</comment>
<evidence type="ECO:0000313" key="2">
    <source>
        <dbReference type="Proteomes" id="UP000177281"/>
    </source>
</evidence>
<protein>
    <recommendedName>
        <fullName evidence="3">Addiction module toxin, HicA family</fullName>
    </recommendedName>
</protein>
<dbReference type="AlphaFoldDB" id="A0A1F5PY48"/>
<name>A0A1F5PY48_9BACT</name>
<dbReference type="Gene3D" id="3.30.920.30">
    <property type="entry name" value="Hypothetical protein"/>
    <property type="match status" value="1"/>
</dbReference>
<evidence type="ECO:0008006" key="3">
    <source>
        <dbReference type="Google" id="ProtNLM"/>
    </source>
</evidence>
<reference evidence="1 2" key="1">
    <citation type="journal article" date="2016" name="Nat. Commun.">
        <title>Thousands of microbial genomes shed light on interconnected biogeochemical processes in an aquifer system.</title>
        <authorList>
            <person name="Anantharaman K."/>
            <person name="Brown C.T."/>
            <person name="Hug L.A."/>
            <person name="Sharon I."/>
            <person name="Castelle C.J."/>
            <person name="Probst A.J."/>
            <person name="Thomas B.C."/>
            <person name="Singh A."/>
            <person name="Wilkins M.J."/>
            <person name="Karaoz U."/>
            <person name="Brodie E.L."/>
            <person name="Williams K.H."/>
            <person name="Hubbard S.S."/>
            <person name="Banfield J.F."/>
        </authorList>
    </citation>
    <scope>NUCLEOTIDE SEQUENCE [LARGE SCALE GENOMIC DNA]</scope>
</reference>
<dbReference type="EMBL" id="MFFB01000016">
    <property type="protein sequence ID" value="OGE94510.1"/>
    <property type="molecule type" value="Genomic_DNA"/>
</dbReference>
<dbReference type="InterPro" id="IPR038570">
    <property type="entry name" value="HicA_sf"/>
</dbReference>
<proteinExistence type="predicted"/>
<sequence length="79" mass="8798">MLPHNLPSDISQARLLKALSKSGFVIDYVGGRGSHAKAIDPHTQRFITVQNNLYKIILIKILKAAESLGYNAEEIMSKY</sequence>
<gene>
    <name evidence="1" type="ORF">A3B10_02565</name>
</gene>
<accession>A0A1F5PY48</accession>
<dbReference type="STRING" id="1817841.A3B10_02565"/>
<evidence type="ECO:0000313" key="1">
    <source>
        <dbReference type="EMBL" id="OGE94510.1"/>
    </source>
</evidence>
<dbReference type="SUPFAM" id="SSF54786">
    <property type="entry name" value="YcfA/nrd intein domain"/>
    <property type="match status" value="1"/>
</dbReference>
<organism evidence="1 2">
    <name type="scientific">Candidatus Doudnabacteria bacterium RIFCSPLOWO2_01_FULL_44_21</name>
    <dbReference type="NCBI Taxonomy" id="1817841"/>
    <lineage>
        <taxon>Bacteria</taxon>
        <taxon>Candidatus Doudnaibacteriota</taxon>
    </lineage>
</organism>